<dbReference type="EMBL" id="JADBJN010000002">
    <property type="protein sequence ID" value="KAG5676578.1"/>
    <property type="molecule type" value="Genomic_DNA"/>
</dbReference>
<dbReference type="AlphaFoldDB" id="A0A9J6C3I7"/>
<evidence type="ECO:0008006" key="4">
    <source>
        <dbReference type="Google" id="ProtNLM"/>
    </source>
</evidence>
<dbReference type="Gene3D" id="3.10.450.10">
    <property type="match status" value="1"/>
</dbReference>
<keyword evidence="3" id="KW-1185">Reference proteome</keyword>
<dbReference type="SUPFAM" id="SSF54403">
    <property type="entry name" value="Cystatin/monellin"/>
    <property type="match status" value="1"/>
</dbReference>
<dbReference type="InterPro" id="IPR046350">
    <property type="entry name" value="Cystatin_sf"/>
</dbReference>
<evidence type="ECO:0000313" key="2">
    <source>
        <dbReference type="EMBL" id="KAG5676578.1"/>
    </source>
</evidence>
<comment type="caution">
    <text evidence="2">The sequence shown here is derived from an EMBL/GenBank/DDBJ whole genome shotgun (WGS) entry which is preliminary data.</text>
</comment>
<feature type="chain" id="PRO_5039907736" description="Cystatin" evidence="1">
    <location>
        <begin position="20"/>
        <end position="171"/>
    </location>
</feature>
<dbReference type="Proteomes" id="UP001107558">
    <property type="component" value="Chromosome 2"/>
</dbReference>
<keyword evidence="1" id="KW-0732">Signal</keyword>
<reference evidence="2" key="1">
    <citation type="submission" date="2021-03" db="EMBL/GenBank/DDBJ databases">
        <title>Chromosome level genome of the anhydrobiotic midge Polypedilum vanderplanki.</title>
        <authorList>
            <person name="Yoshida Y."/>
            <person name="Kikawada T."/>
            <person name="Gusev O."/>
        </authorList>
    </citation>
    <scope>NUCLEOTIDE SEQUENCE</scope>
    <source>
        <strain evidence="2">NIAS01</strain>
        <tissue evidence="2">Whole body or cell culture</tissue>
    </source>
</reference>
<protein>
    <recommendedName>
        <fullName evidence="4">Cystatin</fullName>
    </recommendedName>
</protein>
<gene>
    <name evidence="2" type="ORF">PVAND_006401</name>
</gene>
<name>A0A9J6C3I7_POLVA</name>
<dbReference type="OrthoDB" id="7790631at2759"/>
<evidence type="ECO:0000256" key="1">
    <source>
        <dbReference type="SAM" id="SignalP"/>
    </source>
</evidence>
<accession>A0A9J6C3I7</accession>
<evidence type="ECO:0000313" key="3">
    <source>
        <dbReference type="Proteomes" id="UP001107558"/>
    </source>
</evidence>
<sequence>MKIIVLIFVSFIALSSVNCGHIKKRLKRPFILDDDNQMTNEVKHVKEYIVGAPRTLDINDSYANKLLTQHLNRLITGDRQEIVISNIEYITQQVVAGYLFRIKGDYVVEGTKKVCTISMFNQPWNKSEEDKVVISAKCDDGSCYVTESYTCSPDSLYGTHESRLERLILFA</sequence>
<proteinExistence type="predicted"/>
<organism evidence="2 3">
    <name type="scientific">Polypedilum vanderplanki</name>
    <name type="common">Sleeping chironomid midge</name>
    <dbReference type="NCBI Taxonomy" id="319348"/>
    <lineage>
        <taxon>Eukaryota</taxon>
        <taxon>Metazoa</taxon>
        <taxon>Ecdysozoa</taxon>
        <taxon>Arthropoda</taxon>
        <taxon>Hexapoda</taxon>
        <taxon>Insecta</taxon>
        <taxon>Pterygota</taxon>
        <taxon>Neoptera</taxon>
        <taxon>Endopterygota</taxon>
        <taxon>Diptera</taxon>
        <taxon>Nematocera</taxon>
        <taxon>Chironomoidea</taxon>
        <taxon>Chironomidae</taxon>
        <taxon>Chironominae</taxon>
        <taxon>Polypedilum</taxon>
        <taxon>Polypedilum</taxon>
    </lineage>
</organism>
<feature type="signal peptide" evidence="1">
    <location>
        <begin position="1"/>
        <end position="19"/>
    </location>
</feature>